<evidence type="ECO:0000256" key="9">
    <source>
        <dbReference type="ARBA" id="ARBA00023160"/>
    </source>
</evidence>
<comment type="function">
    <text evidence="11">Involved in the type II fatty acid elongation cycle. Catalyzes the elongation of a wide range of acyl-ACP by the addition of two carbons from malonyl-ACP to an acyl acceptor. Can efficiently catalyze the conversion of palmitoleoyl-ACP (cis-hexadec-9-enoyl-ACP) to cis-vaccenoyl-ACP (cis-octadec-11-enoyl-ACP), an essential step in the thermal regulation of fatty acid composition.</text>
</comment>
<organism evidence="14 15">
    <name type="scientific">Brenneria tiliae</name>
    <dbReference type="NCBI Taxonomy" id="2914984"/>
    <lineage>
        <taxon>Bacteria</taxon>
        <taxon>Pseudomonadati</taxon>
        <taxon>Pseudomonadota</taxon>
        <taxon>Gammaproteobacteria</taxon>
        <taxon>Enterobacterales</taxon>
        <taxon>Pectobacteriaceae</taxon>
        <taxon>Brenneria</taxon>
    </lineage>
</organism>
<dbReference type="InterPro" id="IPR020841">
    <property type="entry name" value="PKS_Beta-ketoAc_synthase_dom"/>
</dbReference>
<keyword evidence="10 11" id="KW-0012">Acyltransferase</keyword>
<protein>
    <recommendedName>
        <fullName evidence="4 11">3-oxoacyl-[acyl-carrier-protein] synthase 2</fullName>
        <ecNumber evidence="3 11">2.3.1.179</ecNumber>
    </recommendedName>
</protein>
<evidence type="ECO:0000256" key="4">
    <source>
        <dbReference type="ARBA" id="ARBA00014657"/>
    </source>
</evidence>
<dbReference type="SMART" id="SM00825">
    <property type="entry name" value="PKS_KS"/>
    <property type="match status" value="1"/>
</dbReference>
<evidence type="ECO:0000256" key="8">
    <source>
        <dbReference type="ARBA" id="ARBA00023098"/>
    </source>
</evidence>
<comment type="pathway">
    <text evidence="1 11">Lipid metabolism; fatty acid biosynthesis.</text>
</comment>
<evidence type="ECO:0000256" key="7">
    <source>
        <dbReference type="ARBA" id="ARBA00022832"/>
    </source>
</evidence>
<keyword evidence="9 11" id="KW-0275">Fatty acid biosynthesis</keyword>
<dbReference type="InterPro" id="IPR000794">
    <property type="entry name" value="Beta-ketoacyl_synthase"/>
</dbReference>
<accession>A0ABT0N0B5</accession>
<dbReference type="EMBL" id="JAKPBZ010000115">
    <property type="protein sequence ID" value="MCL2894874.1"/>
    <property type="molecule type" value="Genomic_DNA"/>
</dbReference>
<dbReference type="NCBIfam" id="NF005589">
    <property type="entry name" value="PRK07314.1"/>
    <property type="match status" value="1"/>
</dbReference>
<keyword evidence="15" id="KW-1185">Reference proteome</keyword>
<dbReference type="EC" id="2.3.1.179" evidence="3 11"/>
<dbReference type="InterPro" id="IPR014031">
    <property type="entry name" value="Ketoacyl_synth_C"/>
</dbReference>
<dbReference type="InterPro" id="IPR017568">
    <property type="entry name" value="3-oxoacyl-ACP_synth-2"/>
</dbReference>
<feature type="domain" description="Ketosynthase family 3 (KS3)" evidence="13">
    <location>
        <begin position="3"/>
        <end position="412"/>
    </location>
</feature>
<comment type="similarity">
    <text evidence="2 11 12">Belongs to the thiolase-like superfamily. Beta-ketoacyl-ACP synthases family.</text>
</comment>
<dbReference type="Pfam" id="PF02801">
    <property type="entry name" value="Ketoacyl-synt_C"/>
    <property type="match status" value="1"/>
</dbReference>
<dbReference type="NCBIfam" id="TIGR03150">
    <property type="entry name" value="fabF"/>
    <property type="match status" value="1"/>
</dbReference>
<evidence type="ECO:0000256" key="12">
    <source>
        <dbReference type="RuleBase" id="RU003694"/>
    </source>
</evidence>
<dbReference type="Gene3D" id="3.40.47.10">
    <property type="match status" value="1"/>
</dbReference>
<dbReference type="Pfam" id="PF00109">
    <property type="entry name" value="ketoacyl-synt"/>
    <property type="match status" value="1"/>
</dbReference>
<dbReference type="NCBIfam" id="NF006434">
    <property type="entry name" value="PRK08722.1"/>
    <property type="match status" value="1"/>
</dbReference>
<evidence type="ECO:0000256" key="3">
    <source>
        <dbReference type="ARBA" id="ARBA00012356"/>
    </source>
</evidence>
<evidence type="ECO:0000313" key="15">
    <source>
        <dbReference type="Proteomes" id="UP001203069"/>
    </source>
</evidence>
<dbReference type="InterPro" id="IPR014030">
    <property type="entry name" value="Ketoacyl_synth_N"/>
</dbReference>
<keyword evidence="7" id="KW-0276">Fatty acid metabolism</keyword>
<keyword evidence="5 11" id="KW-0444">Lipid biosynthesis</keyword>
<dbReference type="PROSITE" id="PS00606">
    <property type="entry name" value="KS3_1"/>
    <property type="match status" value="1"/>
</dbReference>
<evidence type="ECO:0000256" key="5">
    <source>
        <dbReference type="ARBA" id="ARBA00022516"/>
    </source>
</evidence>
<dbReference type="PANTHER" id="PTHR11712">
    <property type="entry name" value="POLYKETIDE SYNTHASE-RELATED"/>
    <property type="match status" value="1"/>
</dbReference>
<sequence>MSKRRVVVTGLGMLSPVGNTVESTWSALLAGQSGISPIDHFDTSAYATRFAGLVKDFNCEEFISRKEARKMDAFIQYGIAAGIQAMRDSGFEVTEENAPRIGAAIGSGIGGLGLIEENHSSLVKGGPRKISPFFVPSTIVNMVAGHLTIMYGLRGPSISIATACTSGVHNIGHAARIIAYNDADVMVAGGAEKASTPLGVGGFGAARALSTRNDNPQAASRPWDKDRDGFVLGDGAGIMVLEEFEHAKKRGAKIYAEIVGFGMSSDAYHMTSPPADGAGAALAMENTLRDAGIAASQIGYINAHGTSTSAGDRAETQAVKAVFGADAGRVLVSSTKSMTGHLLGAAGAIESIFSILALRDQAIPPTINLDNPDEGCDLDFVPHEARQVSNLEYTLCNSFGFGGTNGSLLFRKV</sequence>
<name>A0ABT0N0B5_9GAMM</name>
<evidence type="ECO:0000256" key="10">
    <source>
        <dbReference type="ARBA" id="ARBA00023315"/>
    </source>
</evidence>
<dbReference type="RefSeq" id="WP_249245951.1">
    <property type="nucleotide sequence ID" value="NZ_JAKPBZ010000115.1"/>
</dbReference>
<comment type="catalytic activity">
    <reaction evidence="11">
        <text>a fatty acyl-[ACP] + malonyl-[ACP] + H(+) = a 3-oxoacyl-[ACP] + holo-[ACP] + CO2</text>
        <dbReference type="Rhea" id="RHEA:22836"/>
        <dbReference type="Rhea" id="RHEA-COMP:9623"/>
        <dbReference type="Rhea" id="RHEA-COMP:9685"/>
        <dbReference type="Rhea" id="RHEA-COMP:9916"/>
        <dbReference type="Rhea" id="RHEA-COMP:14125"/>
        <dbReference type="ChEBI" id="CHEBI:15378"/>
        <dbReference type="ChEBI" id="CHEBI:16526"/>
        <dbReference type="ChEBI" id="CHEBI:64479"/>
        <dbReference type="ChEBI" id="CHEBI:78449"/>
        <dbReference type="ChEBI" id="CHEBI:78776"/>
        <dbReference type="ChEBI" id="CHEBI:138651"/>
    </reaction>
</comment>
<gene>
    <name evidence="14" type="primary">fabF</name>
    <name evidence="14" type="ORF">MFP26_19570</name>
</gene>
<dbReference type="NCBIfam" id="NF004970">
    <property type="entry name" value="PRK06333.1"/>
    <property type="match status" value="1"/>
</dbReference>
<evidence type="ECO:0000256" key="11">
    <source>
        <dbReference type="PIRNR" id="PIRNR000447"/>
    </source>
</evidence>
<dbReference type="Proteomes" id="UP001203069">
    <property type="component" value="Unassembled WGS sequence"/>
</dbReference>
<comment type="catalytic activity">
    <reaction evidence="11">
        <text>(9Z)-hexadecenoyl-[ACP] + malonyl-[ACP] + H(+) = 3-oxo-(11Z)-octadecenoyl-[ACP] + holo-[ACP] + CO2</text>
        <dbReference type="Rhea" id="RHEA:55040"/>
        <dbReference type="Rhea" id="RHEA-COMP:9623"/>
        <dbReference type="Rhea" id="RHEA-COMP:9685"/>
        <dbReference type="Rhea" id="RHEA-COMP:10800"/>
        <dbReference type="Rhea" id="RHEA-COMP:14074"/>
        <dbReference type="ChEBI" id="CHEBI:15378"/>
        <dbReference type="ChEBI" id="CHEBI:16526"/>
        <dbReference type="ChEBI" id="CHEBI:64479"/>
        <dbReference type="ChEBI" id="CHEBI:78449"/>
        <dbReference type="ChEBI" id="CHEBI:83989"/>
        <dbReference type="ChEBI" id="CHEBI:138538"/>
        <dbReference type="EC" id="2.3.1.179"/>
    </reaction>
</comment>
<dbReference type="InterPro" id="IPR018201">
    <property type="entry name" value="Ketoacyl_synth_AS"/>
</dbReference>
<dbReference type="InterPro" id="IPR016039">
    <property type="entry name" value="Thiolase-like"/>
</dbReference>
<evidence type="ECO:0000256" key="6">
    <source>
        <dbReference type="ARBA" id="ARBA00022679"/>
    </source>
</evidence>
<dbReference type="PIRSF" id="PIRSF000447">
    <property type="entry name" value="KAS_II"/>
    <property type="match status" value="1"/>
</dbReference>
<dbReference type="PANTHER" id="PTHR11712:SF336">
    <property type="entry name" value="3-OXOACYL-[ACYL-CARRIER-PROTEIN] SYNTHASE, MITOCHONDRIAL"/>
    <property type="match status" value="1"/>
</dbReference>
<evidence type="ECO:0000259" key="13">
    <source>
        <dbReference type="PROSITE" id="PS52004"/>
    </source>
</evidence>
<proteinExistence type="inferred from homology"/>
<keyword evidence="8" id="KW-0443">Lipid metabolism</keyword>
<reference evidence="14 15" key="1">
    <citation type="submission" date="2022-02" db="EMBL/GenBank/DDBJ databases">
        <title>Description of Brenneria tiliae sp. nov. isolated from symptomatic Tilia x moltkei and Tilia x europaea trees in the UK.</title>
        <authorList>
            <person name="Kile H."/>
        </authorList>
    </citation>
    <scope>NUCLEOTIDE SEQUENCE [LARGE SCALE GENOMIC DNA]</scope>
    <source>
        <strain evidence="14 15">MC1SB4.1</strain>
    </source>
</reference>
<keyword evidence="6 11" id="KW-0808">Transferase</keyword>
<evidence type="ECO:0000256" key="1">
    <source>
        <dbReference type="ARBA" id="ARBA00005194"/>
    </source>
</evidence>
<evidence type="ECO:0000313" key="14">
    <source>
        <dbReference type="EMBL" id="MCL2894874.1"/>
    </source>
</evidence>
<dbReference type="SUPFAM" id="SSF53901">
    <property type="entry name" value="Thiolase-like"/>
    <property type="match status" value="2"/>
</dbReference>
<dbReference type="CDD" id="cd00834">
    <property type="entry name" value="KAS_I_II"/>
    <property type="match status" value="1"/>
</dbReference>
<comment type="caution">
    <text evidence="14">The sequence shown here is derived from an EMBL/GenBank/DDBJ whole genome shotgun (WGS) entry which is preliminary data.</text>
</comment>
<evidence type="ECO:0000256" key="2">
    <source>
        <dbReference type="ARBA" id="ARBA00008467"/>
    </source>
</evidence>
<dbReference type="PROSITE" id="PS52004">
    <property type="entry name" value="KS3_2"/>
    <property type="match status" value="1"/>
</dbReference>